<sequence>MIDSKSSLERDQLGHTHSVLDKKEYNAVADVVVSCDTKGIIEYWSGYEERCSFPASSVNFEFKSDTDLYELLKTHSYAISIAFSHSGTKFAIYTSDKHVIIFWFKSGKKCRVFDESTATFIEDQQNNRHIPDFEFGRRLAVEKELEKTNTILYTNLTFDESDNFLIVPSMIGIKCA</sequence>
<dbReference type="AlphaFoldDB" id="A0A6G3MGS1"/>
<reference evidence="1" key="1">
    <citation type="submission" date="2018-11" db="EMBL/GenBank/DDBJ databases">
        <title>Henneguya salminicola genome and transcriptome.</title>
        <authorList>
            <person name="Yahalomi D."/>
            <person name="Atkinson S.D."/>
            <person name="Neuhof M."/>
            <person name="Chang E.S."/>
            <person name="Philippe H."/>
            <person name="Cartwright P."/>
            <person name="Bartholomew J.L."/>
            <person name="Huchon D."/>
        </authorList>
    </citation>
    <scope>NUCLEOTIDE SEQUENCE</scope>
    <source>
        <strain evidence="1">Hz1</strain>
        <tissue evidence="1">Whole</tissue>
    </source>
</reference>
<name>A0A6G3MGS1_HENSL</name>
<organism evidence="1">
    <name type="scientific">Henneguya salminicola</name>
    <name type="common">Myxosporean</name>
    <dbReference type="NCBI Taxonomy" id="69463"/>
    <lineage>
        <taxon>Eukaryota</taxon>
        <taxon>Metazoa</taxon>
        <taxon>Cnidaria</taxon>
        <taxon>Myxozoa</taxon>
        <taxon>Myxosporea</taxon>
        <taxon>Bivalvulida</taxon>
        <taxon>Platysporina</taxon>
        <taxon>Myxobolidae</taxon>
        <taxon>Henneguya</taxon>
    </lineage>
</organism>
<keyword evidence="1" id="KW-0413">Isomerase</keyword>
<evidence type="ECO:0000313" key="1">
    <source>
        <dbReference type="EMBL" id="NDJ93173.1"/>
    </source>
</evidence>
<protein>
    <submittedName>
        <fullName evidence="1">Peptidylprolyl isomerase domain and WD repeat-containing protein 1 (Trinotate prediction)</fullName>
    </submittedName>
</protein>
<dbReference type="InterPro" id="IPR036322">
    <property type="entry name" value="WD40_repeat_dom_sf"/>
</dbReference>
<accession>A0A6G3MGS1</accession>
<proteinExistence type="predicted"/>
<dbReference type="EMBL" id="GHBP01002708">
    <property type="protein sequence ID" value="NDJ93173.1"/>
    <property type="molecule type" value="Transcribed_RNA"/>
</dbReference>
<dbReference type="SUPFAM" id="SSF50978">
    <property type="entry name" value="WD40 repeat-like"/>
    <property type="match status" value="1"/>
</dbReference>
<dbReference type="GO" id="GO:0016853">
    <property type="term" value="F:isomerase activity"/>
    <property type="evidence" value="ECO:0007669"/>
    <property type="project" value="UniProtKB-KW"/>
</dbReference>